<accession>A0ABW1H9T0</accession>
<feature type="region of interest" description="Disordered" evidence="1">
    <location>
        <begin position="1"/>
        <end position="25"/>
    </location>
</feature>
<evidence type="ECO:0000313" key="3">
    <source>
        <dbReference type="EMBL" id="MFC5925209.1"/>
    </source>
</evidence>
<feature type="transmembrane region" description="Helical" evidence="2">
    <location>
        <begin position="61"/>
        <end position="82"/>
    </location>
</feature>
<proteinExistence type="predicted"/>
<reference evidence="4" key="1">
    <citation type="journal article" date="2019" name="Int. J. Syst. Evol. Microbiol.">
        <title>The Global Catalogue of Microorganisms (GCM) 10K type strain sequencing project: providing services to taxonomists for standard genome sequencing and annotation.</title>
        <authorList>
            <consortium name="The Broad Institute Genomics Platform"/>
            <consortium name="The Broad Institute Genome Sequencing Center for Infectious Disease"/>
            <person name="Wu L."/>
            <person name="Ma J."/>
        </authorList>
    </citation>
    <scope>NUCLEOTIDE SEQUENCE [LARGE SCALE GENOMIC DNA]</scope>
    <source>
        <strain evidence="4">CGMCC 4.7144</strain>
    </source>
</reference>
<gene>
    <name evidence="3" type="ORF">ACFQGL_17835</name>
</gene>
<comment type="caution">
    <text evidence="3">The sequence shown here is derived from an EMBL/GenBank/DDBJ whole genome shotgun (WGS) entry which is preliminary data.</text>
</comment>
<keyword evidence="2" id="KW-0812">Transmembrane</keyword>
<keyword evidence="2" id="KW-1133">Transmembrane helix</keyword>
<evidence type="ECO:0000256" key="2">
    <source>
        <dbReference type="SAM" id="Phobius"/>
    </source>
</evidence>
<evidence type="ECO:0000256" key="1">
    <source>
        <dbReference type="SAM" id="MobiDB-lite"/>
    </source>
</evidence>
<dbReference type="Proteomes" id="UP001596226">
    <property type="component" value="Unassembled WGS sequence"/>
</dbReference>
<sequence>MTSDDPASPSNTPPTAPDRYAVASEPERIRVPDWMREPATEHALTRPDQLRLWWERHAGKLFGGVGAAVALVLLAVLGWSGFSAVQRIHDGEPLLPGRATSPAPRPVDESGNSLGPFVGTPAEKFAVGEAAITLPAARAAAPFTAKQVADALAKVKQALVQSRLDSSMLLGDPEKFLALLAPDTRTETRKDFATGDSLTYATQILRDSNPRFEFSDGIRGSGTVEYRSTTDDNGIRVLAITTRFLWVYSFDLPRPQTYPPGAELVTLRDEVIWHVPHPDDVEATSVGLWLDSGDVTVLNATCTAIRKGKIDLETVGEAGLPAAAPTGDIYGPGWRPGDGEEC</sequence>
<keyword evidence="2" id="KW-0472">Membrane</keyword>
<keyword evidence="4" id="KW-1185">Reference proteome</keyword>
<name>A0ABW1H9T0_9ACTN</name>
<dbReference type="RefSeq" id="WP_377513135.1">
    <property type="nucleotide sequence ID" value="NZ_JBHSQS010000009.1"/>
</dbReference>
<feature type="compositionally biased region" description="Low complexity" evidence="1">
    <location>
        <begin position="1"/>
        <end position="10"/>
    </location>
</feature>
<evidence type="ECO:0000313" key="4">
    <source>
        <dbReference type="Proteomes" id="UP001596226"/>
    </source>
</evidence>
<dbReference type="EMBL" id="JBHSQS010000009">
    <property type="protein sequence ID" value="MFC5925209.1"/>
    <property type="molecule type" value="Genomic_DNA"/>
</dbReference>
<protein>
    <submittedName>
        <fullName evidence="3">Uncharacterized protein</fullName>
    </submittedName>
</protein>
<organism evidence="3 4">
    <name type="scientific">Micromonospora vulcania</name>
    <dbReference type="NCBI Taxonomy" id="1441873"/>
    <lineage>
        <taxon>Bacteria</taxon>
        <taxon>Bacillati</taxon>
        <taxon>Actinomycetota</taxon>
        <taxon>Actinomycetes</taxon>
        <taxon>Micromonosporales</taxon>
        <taxon>Micromonosporaceae</taxon>
        <taxon>Micromonospora</taxon>
    </lineage>
</organism>